<dbReference type="PANTHER" id="PTHR12281">
    <property type="entry name" value="RP42 RELATED"/>
    <property type="match status" value="1"/>
</dbReference>
<keyword evidence="5" id="KW-1185">Reference proteome</keyword>
<proteinExistence type="predicted"/>
<name>A0A6A4HD18_9AGAR</name>
<dbReference type="OrthoDB" id="27198at2759"/>
<feature type="transmembrane region" description="Helical" evidence="2">
    <location>
        <begin position="20"/>
        <end position="40"/>
    </location>
</feature>
<evidence type="ECO:0000259" key="3">
    <source>
        <dbReference type="PROSITE" id="PS51229"/>
    </source>
</evidence>
<comment type="function">
    <text evidence="1">Neddylation of cullins play an essential role in the regulation of SCF-type complexes activity.</text>
</comment>
<keyword evidence="2" id="KW-0472">Membrane</keyword>
<dbReference type="InterPro" id="IPR005176">
    <property type="entry name" value="PONY_dom"/>
</dbReference>
<protein>
    <recommendedName>
        <fullName evidence="1">Defective in cullin neddylation protein</fullName>
    </recommendedName>
</protein>
<dbReference type="Gene3D" id="1.10.238.200">
    <property type="entry name" value="Cullin, PONY binding domain"/>
    <property type="match status" value="1"/>
</dbReference>
<dbReference type="Pfam" id="PF14555">
    <property type="entry name" value="UBA_4"/>
    <property type="match status" value="1"/>
</dbReference>
<dbReference type="AlphaFoldDB" id="A0A6A4HD18"/>
<dbReference type="Proteomes" id="UP000799118">
    <property type="component" value="Unassembled WGS sequence"/>
</dbReference>
<dbReference type="GO" id="GO:0045116">
    <property type="term" value="P:protein neddylation"/>
    <property type="evidence" value="ECO:0007669"/>
    <property type="project" value="TreeGrafter"/>
</dbReference>
<feature type="domain" description="DCUN1" evidence="3">
    <location>
        <begin position="109"/>
        <end position="324"/>
    </location>
</feature>
<keyword evidence="2" id="KW-0812">Transmembrane</keyword>
<dbReference type="InterPro" id="IPR042460">
    <property type="entry name" value="DCN1-like_PONY"/>
</dbReference>
<dbReference type="EMBL" id="ML769517">
    <property type="protein sequence ID" value="KAE9396239.1"/>
    <property type="molecule type" value="Genomic_DNA"/>
</dbReference>
<sequence length="331" mass="36875">MASLHTFLFTDYPDPSKVPISASILVLVLLALLGATTFLYQKQRLKEMSSKYKASDADIANFCSVTDASHKDAKKFLEKFKRLDAAVDAYYTNPSAVSASPSRQQPSVPSTSKLNALFDGYKDPDGEDITVNGTIKLCEDLEKDPEDVVLLAVAYELKSPEIGCWTRKGWVDGWKSNSCDSLPAMRNAVARFAEQLSSDPAYFKKVYLYTFDLGRTEGARSLGMESAQAFWSLLIPYGLKGGALSHIPSTDSDHDVDMSGAEGWKSEYTTWWFDFLNEKGGKGVSKDTWSMFLEFMRGIDAKFEKYDMEAAWPSTIDDFVEYAKERLAAKA</sequence>
<dbReference type="Pfam" id="PF03556">
    <property type="entry name" value="Cullin_binding"/>
    <property type="match status" value="1"/>
</dbReference>
<dbReference type="PROSITE" id="PS51229">
    <property type="entry name" value="DCUN1"/>
    <property type="match status" value="1"/>
</dbReference>
<reference evidence="4" key="1">
    <citation type="journal article" date="2019" name="Environ. Microbiol.">
        <title>Fungal ecological strategies reflected in gene transcription - a case study of two litter decomposers.</title>
        <authorList>
            <person name="Barbi F."/>
            <person name="Kohler A."/>
            <person name="Barry K."/>
            <person name="Baskaran P."/>
            <person name="Daum C."/>
            <person name="Fauchery L."/>
            <person name="Ihrmark K."/>
            <person name="Kuo A."/>
            <person name="LaButti K."/>
            <person name="Lipzen A."/>
            <person name="Morin E."/>
            <person name="Grigoriev I.V."/>
            <person name="Henrissat B."/>
            <person name="Lindahl B."/>
            <person name="Martin F."/>
        </authorList>
    </citation>
    <scope>NUCLEOTIDE SEQUENCE</scope>
    <source>
        <strain evidence="4">JB14</strain>
    </source>
</reference>
<organism evidence="4 5">
    <name type="scientific">Gymnopus androsaceus JB14</name>
    <dbReference type="NCBI Taxonomy" id="1447944"/>
    <lineage>
        <taxon>Eukaryota</taxon>
        <taxon>Fungi</taxon>
        <taxon>Dikarya</taxon>
        <taxon>Basidiomycota</taxon>
        <taxon>Agaricomycotina</taxon>
        <taxon>Agaricomycetes</taxon>
        <taxon>Agaricomycetidae</taxon>
        <taxon>Agaricales</taxon>
        <taxon>Marasmiineae</taxon>
        <taxon>Omphalotaceae</taxon>
        <taxon>Gymnopus</taxon>
    </lineage>
</organism>
<dbReference type="InterPro" id="IPR014764">
    <property type="entry name" value="DCN-prot"/>
</dbReference>
<evidence type="ECO:0000256" key="1">
    <source>
        <dbReference type="RuleBase" id="RU410713"/>
    </source>
</evidence>
<dbReference type="GO" id="GO:0097602">
    <property type="term" value="F:cullin family protein binding"/>
    <property type="evidence" value="ECO:0007669"/>
    <property type="project" value="TreeGrafter"/>
</dbReference>
<gene>
    <name evidence="4" type="ORF">BT96DRAFT_966523</name>
</gene>
<evidence type="ECO:0000313" key="4">
    <source>
        <dbReference type="EMBL" id="KAE9396239.1"/>
    </source>
</evidence>
<dbReference type="GO" id="GO:0000151">
    <property type="term" value="C:ubiquitin ligase complex"/>
    <property type="evidence" value="ECO:0007669"/>
    <property type="project" value="TreeGrafter"/>
</dbReference>
<evidence type="ECO:0000256" key="2">
    <source>
        <dbReference type="SAM" id="Phobius"/>
    </source>
</evidence>
<dbReference type="PANTHER" id="PTHR12281:SF31">
    <property type="entry name" value="DCN1-LIKE PROTEIN 3"/>
    <property type="match status" value="1"/>
</dbReference>
<keyword evidence="2" id="KW-1133">Transmembrane helix</keyword>
<accession>A0A6A4HD18</accession>
<dbReference type="GO" id="GO:0031624">
    <property type="term" value="F:ubiquitin conjugating enzyme binding"/>
    <property type="evidence" value="ECO:0007669"/>
    <property type="project" value="TreeGrafter"/>
</dbReference>
<dbReference type="Gene3D" id="1.10.238.10">
    <property type="entry name" value="EF-hand"/>
    <property type="match status" value="1"/>
</dbReference>
<dbReference type="GO" id="GO:0032182">
    <property type="term" value="F:ubiquitin-like protein binding"/>
    <property type="evidence" value="ECO:0007669"/>
    <property type="project" value="TreeGrafter"/>
</dbReference>
<evidence type="ECO:0000313" key="5">
    <source>
        <dbReference type="Proteomes" id="UP000799118"/>
    </source>
</evidence>